<dbReference type="STRING" id="1328759.A0A5C2S193"/>
<keyword evidence="4" id="KW-0503">Monooxygenase</keyword>
<feature type="domain" description="FAD-binding" evidence="6">
    <location>
        <begin position="13"/>
        <end position="343"/>
    </location>
</feature>
<dbReference type="OrthoDB" id="655030at2759"/>
<dbReference type="AlphaFoldDB" id="A0A5C2S193"/>
<dbReference type="InterPro" id="IPR036188">
    <property type="entry name" value="FAD/NAD-bd_sf"/>
</dbReference>
<evidence type="ECO:0000256" key="4">
    <source>
        <dbReference type="ARBA" id="ARBA00023033"/>
    </source>
</evidence>
<evidence type="ECO:0000256" key="2">
    <source>
        <dbReference type="ARBA" id="ARBA00022827"/>
    </source>
</evidence>
<name>A0A5C2S193_9APHY</name>
<keyword evidence="3" id="KW-0560">Oxidoreductase</keyword>
<reference evidence="7" key="1">
    <citation type="journal article" date="2018" name="Genome Biol. Evol.">
        <title>Genomics and development of Lentinus tigrinus, a white-rot wood-decaying mushroom with dimorphic fruiting bodies.</title>
        <authorList>
            <person name="Wu B."/>
            <person name="Xu Z."/>
            <person name="Knudson A."/>
            <person name="Carlson A."/>
            <person name="Chen N."/>
            <person name="Kovaka S."/>
            <person name="LaButti K."/>
            <person name="Lipzen A."/>
            <person name="Pennachio C."/>
            <person name="Riley R."/>
            <person name="Schakwitz W."/>
            <person name="Umezawa K."/>
            <person name="Ohm R.A."/>
            <person name="Grigoriev I.V."/>
            <person name="Nagy L.G."/>
            <person name="Gibbons J."/>
            <person name="Hibbett D."/>
        </authorList>
    </citation>
    <scope>NUCLEOTIDE SEQUENCE [LARGE SCALE GENOMIC DNA]</scope>
    <source>
        <strain evidence="7">ALCF2SS1-6</strain>
    </source>
</reference>
<keyword evidence="2" id="KW-0274">FAD</keyword>
<accession>A0A5C2S193</accession>
<keyword evidence="5" id="KW-0812">Transmembrane</keyword>
<dbReference type="Proteomes" id="UP000313359">
    <property type="component" value="Unassembled WGS sequence"/>
</dbReference>
<dbReference type="InterPro" id="IPR002938">
    <property type="entry name" value="FAD-bd"/>
</dbReference>
<sequence length="408" mass="44102">MSSQTSTTNSPRIAIIGGGLAGLSLLLTLIRRGVPATVYERDASISARAHLGGQLDLGWKSGQGALRENGLEAKFKEHSRPEGEEMKMYDASGKILMHHGLDEGEQPQKKPEDIRPEIDRTVLRQILLDACPADSVKWDHGLVSAIPIGKGQHELTFANGFKTVCDLIVGADGAHSRVRPLVSPATPFYTGVNGVEISLAPAVASSPELKDVMDAVGKGTMFALQDAKMLASQLNGDGRIRTYIWFSGPAEWTVPSDPAEARKVLLEIFEGWQPWMRKLIEHCDDAAIYPRPMYVLPVGHKWEHVPGVTLIGDAAHQLSPFSGSGANLAMQDALELGLAVAKLAADGQLGDRETLEAVVKNFEVEMCTRAGRVAEFSLKNQEAFINPGSPQTALDRFAGLEEVVEREG</sequence>
<feature type="transmembrane region" description="Helical" evidence="5">
    <location>
        <begin position="12"/>
        <end position="30"/>
    </location>
</feature>
<evidence type="ECO:0000256" key="5">
    <source>
        <dbReference type="SAM" id="Phobius"/>
    </source>
</evidence>
<evidence type="ECO:0000313" key="7">
    <source>
        <dbReference type="EMBL" id="RPD57245.1"/>
    </source>
</evidence>
<dbReference type="GO" id="GO:0071949">
    <property type="term" value="F:FAD binding"/>
    <property type="evidence" value="ECO:0007669"/>
    <property type="project" value="InterPro"/>
</dbReference>
<evidence type="ECO:0000256" key="3">
    <source>
        <dbReference type="ARBA" id="ARBA00023002"/>
    </source>
</evidence>
<proteinExistence type="predicted"/>
<dbReference type="PANTHER" id="PTHR46972:SF1">
    <property type="entry name" value="FAD DEPENDENT OXIDOREDUCTASE DOMAIN-CONTAINING PROTEIN"/>
    <property type="match status" value="1"/>
</dbReference>
<dbReference type="EMBL" id="ML122282">
    <property type="protein sequence ID" value="RPD57245.1"/>
    <property type="molecule type" value="Genomic_DNA"/>
</dbReference>
<gene>
    <name evidence="7" type="ORF">L227DRAFT_234605</name>
</gene>
<organism evidence="7 8">
    <name type="scientific">Lentinus tigrinus ALCF2SS1-6</name>
    <dbReference type="NCBI Taxonomy" id="1328759"/>
    <lineage>
        <taxon>Eukaryota</taxon>
        <taxon>Fungi</taxon>
        <taxon>Dikarya</taxon>
        <taxon>Basidiomycota</taxon>
        <taxon>Agaricomycotina</taxon>
        <taxon>Agaricomycetes</taxon>
        <taxon>Polyporales</taxon>
        <taxon>Polyporaceae</taxon>
        <taxon>Lentinus</taxon>
    </lineage>
</organism>
<dbReference type="PRINTS" id="PR00420">
    <property type="entry name" value="RNGMNOXGNASE"/>
</dbReference>
<keyword evidence="1" id="KW-0285">Flavoprotein</keyword>
<keyword evidence="8" id="KW-1185">Reference proteome</keyword>
<dbReference type="Gene3D" id="3.50.50.60">
    <property type="entry name" value="FAD/NAD(P)-binding domain"/>
    <property type="match status" value="1"/>
</dbReference>
<dbReference type="Pfam" id="PF01494">
    <property type="entry name" value="FAD_binding_3"/>
    <property type="match status" value="1"/>
</dbReference>
<dbReference type="GO" id="GO:0004497">
    <property type="term" value="F:monooxygenase activity"/>
    <property type="evidence" value="ECO:0007669"/>
    <property type="project" value="UniProtKB-KW"/>
</dbReference>
<evidence type="ECO:0000259" key="6">
    <source>
        <dbReference type="Pfam" id="PF01494"/>
    </source>
</evidence>
<dbReference type="PANTHER" id="PTHR46972">
    <property type="entry name" value="MONOOXYGENASE ASQM-RELATED"/>
    <property type="match status" value="1"/>
</dbReference>
<evidence type="ECO:0000313" key="8">
    <source>
        <dbReference type="Proteomes" id="UP000313359"/>
    </source>
</evidence>
<dbReference type="SUPFAM" id="SSF51905">
    <property type="entry name" value="FAD/NAD(P)-binding domain"/>
    <property type="match status" value="1"/>
</dbReference>
<keyword evidence="5" id="KW-0472">Membrane</keyword>
<evidence type="ECO:0000256" key="1">
    <source>
        <dbReference type="ARBA" id="ARBA00022630"/>
    </source>
</evidence>
<protein>
    <submittedName>
        <fullName evidence="7">FAD/NAD(P)-binding domain-containing protein</fullName>
    </submittedName>
</protein>
<keyword evidence="5" id="KW-1133">Transmembrane helix</keyword>